<evidence type="ECO:0000256" key="1">
    <source>
        <dbReference type="SAM" id="Phobius"/>
    </source>
</evidence>
<feature type="transmembrane region" description="Helical" evidence="1">
    <location>
        <begin position="192"/>
        <end position="211"/>
    </location>
</feature>
<feature type="domain" description="VanZ-like" evidence="2">
    <location>
        <begin position="58"/>
        <end position="172"/>
    </location>
</feature>
<dbReference type="EMBL" id="UHJJ01000002">
    <property type="protein sequence ID" value="SUQ13269.1"/>
    <property type="molecule type" value="Genomic_DNA"/>
</dbReference>
<protein>
    <submittedName>
        <fullName evidence="3">Glycopeptide antibiotics resistance protein</fullName>
    </submittedName>
</protein>
<sequence>MKGMNLDIMNSLISIIMYIYPVLCVFVPCIIYQVFLYRKGTKYEKIIKGNLVWRYILIFYIYMVMDVVGMGSIWEIGKYESIIRVEEIKLIPFQSEGFLTYILNIIMLMPLGFLLPLIWKKYRTILKTIIAGFFFSLSIELGQLFNRRSTEIDDVLMNVLGTILGFSIWLIFNKLFKSKPKDINVLKDEPLVYLVLSVLGTFLLYNWRWLLTFAQ</sequence>
<keyword evidence="1" id="KW-0472">Membrane</keyword>
<evidence type="ECO:0000259" key="2">
    <source>
        <dbReference type="Pfam" id="PF04892"/>
    </source>
</evidence>
<evidence type="ECO:0000313" key="4">
    <source>
        <dbReference type="Proteomes" id="UP000254051"/>
    </source>
</evidence>
<name>A0A316A294_9FIRM</name>
<feature type="transmembrane region" description="Helical" evidence="1">
    <location>
        <begin position="155"/>
        <end position="172"/>
    </location>
</feature>
<proteinExistence type="predicted"/>
<keyword evidence="1" id="KW-0812">Transmembrane</keyword>
<accession>A0A316A294</accession>
<feature type="transmembrane region" description="Helical" evidence="1">
    <location>
        <begin position="12"/>
        <end position="35"/>
    </location>
</feature>
<dbReference type="InterPro" id="IPR053150">
    <property type="entry name" value="Teicoplanin_resist-assoc"/>
</dbReference>
<organism evidence="3 4">
    <name type="scientific">Faecalicatena contorta</name>
    <dbReference type="NCBI Taxonomy" id="39482"/>
    <lineage>
        <taxon>Bacteria</taxon>
        <taxon>Bacillati</taxon>
        <taxon>Bacillota</taxon>
        <taxon>Clostridia</taxon>
        <taxon>Lachnospirales</taxon>
        <taxon>Lachnospiraceae</taxon>
        <taxon>Faecalicatena</taxon>
    </lineage>
</organism>
<dbReference type="PANTHER" id="PTHR36834">
    <property type="entry name" value="MEMBRANE PROTEIN-RELATED"/>
    <property type="match status" value="1"/>
</dbReference>
<feature type="transmembrane region" description="Helical" evidence="1">
    <location>
        <begin position="98"/>
        <end position="119"/>
    </location>
</feature>
<dbReference type="Proteomes" id="UP000254051">
    <property type="component" value="Unassembled WGS sequence"/>
</dbReference>
<gene>
    <name evidence="3" type="ORF">SAMN05216529_102489</name>
</gene>
<dbReference type="PANTHER" id="PTHR36834:SF2">
    <property type="entry name" value="MEMBRANE PROTEIN"/>
    <property type="match status" value="1"/>
</dbReference>
<dbReference type="Pfam" id="PF04892">
    <property type="entry name" value="VanZ"/>
    <property type="match status" value="1"/>
</dbReference>
<dbReference type="AlphaFoldDB" id="A0A316A294"/>
<keyword evidence="1" id="KW-1133">Transmembrane helix</keyword>
<dbReference type="InterPro" id="IPR006976">
    <property type="entry name" value="VanZ-like"/>
</dbReference>
<reference evidence="4" key="1">
    <citation type="submission" date="2017-07" db="EMBL/GenBank/DDBJ databases">
        <authorList>
            <person name="Varghese N."/>
            <person name="Submissions S."/>
        </authorList>
    </citation>
    <scope>NUCLEOTIDE SEQUENCE [LARGE SCALE GENOMIC DNA]</scope>
    <source>
        <strain evidence="4">NLAE-zl-C134</strain>
    </source>
</reference>
<feature type="transmembrane region" description="Helical" evidence="1">
    <location>
        <begin position="55"/>
        <end position="77"/>
    </location>
</feature>
<evidence type="ECO:0000313" key="3">
    <source>
        <dbReference type="EMBL" id="SUQ13269.1"/>
    </source>
</evidence>
<keyword evidence="4" id="KW-1185">Reference proteome</keyword>